<protein>
    <submittedName>
        <fullName evidence="1">Uncharacterized protein</fullName>
    </submittedName>
</protein>
<dbReference type="Proteomes" id="UP001165960">
    <property type="component" value="Unassembled WGS sequence"/>
</dbReference>
<accession>A0ACC2S718</accession>
<reference evidence="1" key="1">
    <citation type="submission" date="2022-04" db="EMBL/GenBank/DDBJ databases">
        <title>Genome of the entomopathogenic fungus Entomophthora muscae.</title>
        <authorList>
            <person name="Elya C."/>
            <person name="Lovett B.R."/>
            <person name="Lee E."/>
            <person name="Macias A.M."/>
            <person name="Hajek A.E."/>
            <person name="De Bivort B.L."/>
            <person name="Kasson M.T."/>
            <person name="De Fine Licht H.H."/>
            <person name="Stajich J.E."/>
        </authorList>
    </citation>
    <scope>NUCLEOTIDE SEQUENCE</scope>
    <source>
        <strain evidence="1">Berkeley</strain>
    </source>
</reference>
<evidence type="ECO:0000313" key="1">
    <source>
        <dbReference type="EMBL" id="KAJ9058058.1"/>
    </source>
</evidence>
<proteinExistence type="predicted"/>
<evidence type="ECO:0000313" key="2">
    <source>
        <dbReference type="Proteomes" id="UP001165960"/>
    </source>
</evidence>
<comment type="caution">
    <text evidence="1">The sequence shown here is derived from an EMBL/GenBank/DDBJ whole genome shotgun (WGS) entry which is preliminary data.</text>
</comment>
<keyword evidence="2" id="KW-1185">Reference proteome</keyword>
<organism evidence="1 2">
    <name type="scientific">Entomophthora muscae</name>
    <dbReference type="NCBI Taxonomy" id="34485"/>
    <lineage>
        <taxon>Eukaryota</taxon>
        <taxon>Fungi</taxon>
        <taxon>Fungi incertae sedis</taxon>
        <taxon>Zoopagomycota</taxon>
        <taxon>Entomophthoromycotina</taxon>
        <taxon>Entomophthoromycetes</taxon>
        <taxon>Entomophthorales</taxon>
        <taxon>Entomophthoraceae</taxon>
        <taxon>Entomophthora</taxon>
    </lineage>
</organism>
<gene>
    <name evidence="1" type="ORF">DSO57_1016398</name>
</gene>
<sequence>MNIIKDQPGYKVYHATSSCINPLTWEMFCAGILGSWLKQTNLKKRVSPPGLDLIPNLNKFEEQAKQTRHRLLSTKAYKMAKKDPAGAKKVLYLVGRMDSS</sequence>
<dbReference type="EMBL" id="QTSX02005746">
    <property type="protein sequence ID" value="KAJ9058058.1"/>
    <property type="molecule type" value="Genomic_DNA"/>
</dbReference>
<name>A0ACC2S718_9FUNG</name>